<evidence type="ECO:0000313" key="1">
    <source>
        <dbReference type="EMBL" id="NPD91767.1"/>
    </source>
</evidence>
<gene>
    <name evidence="1" type="ORF">HPS56_05260</name>
</gene>
<reference evidence="1 2" key="1">
    <citation type="submission" date="2020-05" db="EMBL/GenBank/DDBJ databases">
        <title>Distinct polysaccharide utilization as determinants for interspecies competition between intestinal Prevotella spp.</title>
        <authorList>
            <person name="Galvez E.J.C."/>
            <person name="Iljazovic A."/>
            <person name="Strowig T."/>
        </authorList>
    </citation>
    <scope>NUCLEOTIDE SEQUENCE [LARGE SCALE GENOMIC DNA]</scope>
    <source>
        <strain evidence="1 2">PMUR</strain>
    </source>
</reference>
<accession>A0ABX2ANF2</accession>
<comment type="caution">
    <text evidence="1">The sequence shown here is derived from an EMBL/GenBank/DDBJ whole genome shotgun (WGS) entry which is preliminary data.</text>
</comment>
<protein>
    <submittedName>
        <fullName evidence="1">Uncharacterized protein</fullName>
    </submittedName>
</protein>
<dbReference type="Proteomes" id="UP000714420">
    <property type="component" value="Unassembled WGS sequence"/>
</dbReference>
<dbReference type="EMBL" id="JABKKF010000003">
    <property type="protein sequence ID" value="NPD91767.1"/>
    <property type="molecule type" value="Genomic_DNA"/>
</dbReference>
<organism evidence="1 2">
    <name type="scientific">Xylanibacter muris</name>
    <dbReference type="NCBI Taxonomy" id="2736290"/>
    <lineage>
        <taxon>Bacteria</taxon>
        <taxon>Pseudomonadati</taxon>
        <taxon>Bacteroidota</taxon>
        <taxon>Bacteroidia</taxon>
        <taxon>Bacteroidales</taxon>
        <taxon>Prevotellaceae</taxon>
        <taxon>Xylanibacter</taxon>
    </lineage>
</organism>
<sequence>MGLNYITKVKSSTWNADVVVEHNTYKVAFNVCKCPRNVEATYKAMRKERVCGCWLLLPAANASYQEQSLPCFNLISQTDKEFVCLNSVMNDNSNNQIELPMFLHSLIDGKIRFAKQAEINKVELCFYKNECWKCHRENDVYFVNCLFSREGVMIGGQHLMMNEDITFNPSIIKGLKNFIHEHPSETFIMGEIKPRYSKTIGEAYPSFGCAQCDSIFGNFYLQENMMELMYCTDNLRKVIITLDEPIKVPAHCWYKVNN</sequence>
<keyword evidence="2" id="KW-1185">Reference proteome</keyword>
<name>A0ABX2ANF2_9BACT</name>
<proteinExistence type="predicted"/>
<evidence type="ECO:0000313" key="2">
    <source>
        <dbReference type="Proteomes" id="UP000714420"/>
    </source>
</evidence>